<evidence type="ECO:0000256" key="4">
    <source>
        <dbReference type="ARBA" id="ARBA00023163"/>
    </source>
</evidence>
<keyword evidence="9" id="KW-1185">Reference proteome</keyword>
<dbReference type="STRING" id="337451.A0A443P3A4"/>
<keyword evidence="4" id="KW-0804">Transcription</keyword>
<evidence type="ECO:0000256" key="1">
    <source>
        <dbReference type="ARBA" id="ARBA00004123"/>
    </source>
</evidence>
<dbReference type="PANTHER" id="PTHR34067:SF20">
    <property type="entry name" value="OS08G0206700 PROTEIN"/>
    <property type="match status" value="1"/>
</dbReference>
<dbReference type="InterPro" id="IPR001739">
    <property type="entry name" value="Methyl_CpG_DNA-bd"/>
</dbReference>
<dbReference type="PANTHER" id="PTHR34067">
    <property type="entry name" value="OS04G0193200 PROTEIN"/>
    <property type="match status" value="1"/>
</dbReference>
<proteinExistence type="predicted"/>
<feature type="domain" description="MBD" evidence="7">
    <location>
        <begin position="38"/>
        <end position="111"/>
    </location>
</feature>
<dbReference type="Proteomes" id="UP000283530">
    <property type="component" value="Unassembled WGS sequence"/>
</dbReference>
<dbReference type="GO" id="GO:0003677">
    <property type="term" value="F:DNA binding"/>
    <property type="evidence" value="ECO:0007669"/>
    <property type="project" value="UniProtKB-KW"/>
</dbReference>
<dbReference type="PROSITE" id="PS50982">
    <property type="entry name" value="MBD"/>
    <property type="match status" value="1"/>
</dbReference>
<dbReference type="OrthoDB" id="10072024at2759"/>
<name>A0A443P3A4_9MAGN</name>
<dbReference type="InterPro" id="IPR038945">
    <property type="entry name" value="MBD13-like"/>
</dbReference>
<reference evidence="8 9" key="1">
    <citation type="journal article" date="2019" name="Nat. Plants">
        <title>Stout camphor tree genome fills gaps in understanding of flowering plant genome evolution.</title>
        <authorList>
            <person name="Chaw S.M."/>
            <person name="Liu Y.C."/>
            <person name="Wu Y.W."/>
            <person name="Wang H.Y."/>
            <person name="Lin C.I."/>
            <person name="Wu C.S."/>
            <person name="Ke H.M."/>
            <person name="Chang L.Y."/>
            <person name="Hsu C.Y."/>
            <person name="Yang H.T."/>
            <person name="Sudianto E."/>
            <person name="Hsu M.H."/>
            <person name="Wu K.P."/>
            <person name="Wang L.N."/>
            <person name="Leebens-Mack J.H."/>
            <person name="Tsai I.J."/>
        </authorList>
    </citation>
    <scope>NUCLEOTIDE SEQUENCE [LARGE SCALE GENOMIC DNA]</scope>
    <source>
        <strain evidence="9">cv. Chaw 1501</strain>
        <tissue evidence="8">Young leaves</tissue>
    </source>
</reference>
<accession>A0A443P3A4</accession>
<feature type="region of interest" description="Disordered" evidence="6">
    <location>
        <begin position="1"/>
        <end position="22"/>
    </location>
</feature>
<dbReference type="SUPFAM" id="SSF54171">
    <property type="entry name" value="DNA-binding domain"/>
    <property type="match status" value="1"/>
</dbReference>
<evidence type="ECO:0000256" key="3">
    <source>
        <dbReference type="ARBA" id="ARBA00023125"/>
    </source>
</evidence>
<evidence type="ECO:0000259" key="7">
    <source>
        <dbReference type="PROSITE" id="PS50982"/>
    </source>
</evidence>
<keyword evidence="2" id="KW-0805">Transcription regulation</keyword>
<dbReference type="Pfam" id="PF01429">
    <property type="entry name" value="MBD"/>
    <property type="match status" value="1"/>
</dbReference>
<evidence type="ECO:0000313" key="8">
    <source>
        <dbReference type="EMBL" id="RWR85212.1"/>
    </source>
</evidence>
<dbReference type="GO" id="GO:0005634">
    <property type="term" value="C:nucleus"/>
    <property type="evidence" value="ECO:0007669"/>
    <property type="project" value="UniProtKB-SubCell"/>
</dbReference>
<gene>
    <name evidence="8" type="ORF">CKAN_01406500</name>
</gene>
<comment type="subcellular location">
    <subcellularLocation>
        <location evidence="1">Nucleus</location>
    </subcellularLocation>
</comment>
<keyword evidence="3" id="KW-0238">DNA-binding</keyword>
<organism evidence="8 9">
    <name type="scientific">Cinnamomum micranthum f. kanehirae</name>
    <dbReference type="NCBI Taxonomy" id="337451"/>
    <lineage>
        <taxon>Eukaryota</taxon>
        <taxon>Viridiplantae</taxon>
        <taxon>Streptophyta</taxon>
        <taxon>Embryophyta</taxon>
        <taxon>Tracheophyta</taxon>
        <taxon>Spermatophyta</taxon>
        <taxon>Magnoliopsida</taxon>
        <taxon>Magnoliidae</taxon>
        <taxon>Laurales</taxon>
        <taxon>Lauraceae</taxon>
        <taxon>Cinnamomum</taxon>
    </lineage>
</organism>
<protein>
    <submittedName>
        <fullName evidence="8">Methyl-CpG-binding domain-containing protein 5-like protein</fullName>
    </submittedName>
</protein>
<sequence length="168" mass="19437">MASSSYPKWMQSREGDVGFEPARVSLETSATLKKSRTSEMTPERPKWLPNDWRMEVRIRTSGKTAGMKDRYYYDPESHRRFRSKKEVESFLQTGTIRRSMPKSRTSATDKHSATRFGFKNCSARVNWVLTGSVEGLWTPYANDEELPESTWKSWAVAMEEIGNGTYKF</sequence>
<evidence type="ECO:0000256" key="2">
    <source>
        <dbReference type="ARBA" id="ARBA00023015"/>
    </source>
</evidence>
<evidence type="ECO:0000313" key="9">
    <source>
        <dbReference type="Proteomes" id="UP000283530"/>
    </source>
</evidence>
<dbReference type="Gene3D" id="3.30.890.10">
    <property type="entry name" value="Methyl-cpg-binding Protein 2, Chain A"/>
    <property type="match status" value="1"/>
</dbReference>
<comment type="caution">
    <text evidence="8">The sequence shown here is derived from an EMBL/GenBank/DDBJ whole genome shotgun (WGS) entry which is preliminary data.</text>
</comment>
<dbReference type="EMBL" id="QPKB01000005">
    <property type="protein sequence ID" value="RWR85212.1"/>
    <property type="molecule type" value="Genomic_DNA"/>
</dbReference>
<keyword evidence="5" id="KW-0539">Nucleus</keyword>
<dbReference type="InterPro" id="IPR016177">
    <property type="entry name" value="DNA-bd_dom_sf"/>
</dbReference>
<dbReference type="AlphaFoldDB" id="A0A443P3A4"/>
<evidence type="ECO:0000256" key="5">
    <source>
        <dbReference type="ARBA" id="ARBA00023242"/>
    </source>
</evidence>
<evidence type="ECO:0000256" key="6">
    <source>
        <dbReference type="SAM" id="MobiDB-lite"/>
    </source>
</evidence>